<dbReference type="InterPro" id="IPR024459">
    <property type="entry name" value="Acb1-like_N"/>
</dbReference>
<keyword evidence="4" id="KW-1185">Reference proteome</keyword>
<dbReference type="RefSeq" id="WP_017741971.1">
    <property type="nucleotide sequence ID" value="NZ_KQ976354.1"/>
</dbReference>
<evidence type="ECO:0000259" key="1">
    <source>
        <dbReference type="Pfam" id="PF06381"/>
    </source>
</evidence>
<name>A0A139XBS9_9CYAN</name>
<organism evidence="3 4">
    <name type="scientific">Scytonema hofmannii PCC 7110</name>
    <dbReference type="NCBI Taxonomy" id="128403"/>
    <lineage>
        <taxon>Bacteria</taxon>
        <taxon>Bacillati</taxon>
        <taxon>Cyanobacteriota</taxon>
        <taxon>Cyanophyceae</taxon>
        <taxon>Nostocales</taxon>
        <taxon>Scytonemataceae</taxon>
        <taxon>Scytonema</taxon>
    </lineage>
</organism>
<evidence type="ECO:0000313" key="3">
    <source>
        <dbReference type="EMBL" id="KYC42106.1"/>
    </source>
</evidence>
<dbReference type="Proteomes" id="UP000076925">
    <property type="component" value="Unassembled WGS sequence"/>
</dbReference>
<evidence type="ECO:0000313" key="4">
    <source>
        <dbReference type="Proteomes" id="UP000076925"/>
    </source>
</evidence>
<sequence>MQQNFDVSPLENAVIGLGDRRRDPHEATKVRNLSGVYGQETLDAYYTSSWACRRVVEIMPRLMTRKWGTFTLGGDKNDPSLIEYVHNRHKQLQVRKKFKKAQYWANLYGQCNILMLVDDETEDYSQPVEESRIAKIKKLIVLDRYKLYPEGTTAYERLDPEYYTLATSISSNKIILPNSLNFKNKVHKTRVLPFIGNDLPDTQKSRNAGCEASVLEPFIDVWERFFTSYAAISRGLIDFNIFVHYMDGLFEKLWQGGKEAEEKLKNRLQINQTSKSLYKGYAADLSKEKLEILSRNFSGVGDVADRLKSELVAASGLPGSVLFGEFAAGLDASGKITGEQRYLNDLVEEGQQDKFSDNIDALNSYLLQEDEVKSAPTSYGFLWHPLYTESPKEKADIFKVYAEADKINIEDGVYSQEEARTRHEGDSFRTEITLQARADRFDALRLADLEKTGGRVRYKGKLYAPNKPYKVGDRYYVLATKNGYVQLVTFSPSDVNTNLSAENPHSPTYWANLYFSFAPNTDSEDDAPNYRKASGDSKCVNCQYSYSGNSDGTGWLNCDKFDFEVKRDYVCDDWTLRRKNLKSDDATRAQKILEWQGFKIGVQYFPFQERHGKVLKSGYGFFQKTKGADGMAVDVYIGVKLESSKIFAVEQLVNGEFDEEKMVIGVDNIKEAKEIYLSAMPLEFFGGIKEIGIDELKAMRTDVADFLTISGDVLSEEEFDVIATIDDEDIAAAITNWKQVAPNVYSNLLDAEVL</sequence>
<proteinExistence type="predicted"/>
<reference evidence="3 4" key="1">
    <citation type="journal article" date="2013" name="Genome Biol. Evol.">
        <title>Genomes of Stigonematalean cyanobacteria (subsection V) and the evolution of oxygenic photosynthesis from prokaryotes to plastids.</title>
        <authorList>
            <person name="Dagan T."/>
            <person name="Roettger M."/>
            <person name="Stucken K."/>
            <person name="Landan G."/>
            <person name="Koch R."/>
            <person name="Major P."/>
            <person name="Gould S.B."/>
            <person name="Goremykin V.V."/>
            <person name="Rippka R."/>
            <person name="Tandeau de Marsac N."/>
            <person name="Gugger M."/>
            <person name="Lockhart P.J."/>
            <person name="Allen J.F."/>
            <person name="Brune I."/>
            <person name="Maus I."/>
            <person name="Puhler A."/>
            <person name="Martin W.F."/>
        </authorList>
    </citation>
    <scope>NUCLEOTIDE SEQUENCE [LARGE SCALE GENOMIC DNA]</scope>
    <source>
        <strain evidence="3 4">PCC 7110</strain>
    </source>
</reference>
<dbReference type="Pfam" id="PF06381">
    <property type="entry name" value="Phage_portal_3"/>
    <property type="match status" value="1"/>
</dbReference>
<comment type="caution">
    <text evidence="3">The sequence shown here is derived from an EMBL/GenBank/DDBJ whole genome shotgun (WGS) entry which is preliminary data.</text>
</comment>
<gene>
    <name evidence="3" type="ORF">WA1_19085</name>
</gene>
<accession>A0A139XBS9</accession>
<protein>
    <submittedName>
        <fullName evidence="3">Uncharacterized protein</fullName>
    </submittedName>
</protein>
<dbReference type="Pfam" id="PF18823">
    <property type="entry name" value="InPase"/>
    <property type="match status" value="1"/>
</dbReference>
<feature type="domain" description="Anti-CBASS protein Acb1-like N-terminal" evidence="1">
    <location>
        <begin position="42"/>
        <end position="406"/>
    </location>
</feature>
<feature type="domain" description="Inorganic pyrophosphatase" evidence="2">
    <location>
        <begin position="593"/>
        <end position="699"/>
    </location>
</feature>
<dbReference type="STRING" id="128403.WA1_19085"/>
<evidence type="ECO:0000259" key="2">
    <source>
        <dbReference type="Pfam" id="PF18823"/>
    </source>
</evidence>
<dbReference type="EMBL" id="ANNX02000020">
    <property type="protein sequence ID" value="KYC42106.1"/>
    <property type="molecule type" value="Genomic_DNA"/>
</dbReference>
<dbReference type="InterPro" id="IPR041595">
    <property type="entry name" value="Inorganic_Pase"/>
</dbReference>
<dbReference type="AlphaFoldDB" id="A0A139XBS9"/>
<dbReference type="OrthoDB" id="580931at2"/>